<dbReference type="AlphaFoldDB" id="A0A1Y5IPK4"/>
<feature type="compositionally biased region" description="Low complexity" evidence="7">
    <location>
        <begin position="32"/>
        <end position="44"/>
    </location>
</feature>
<evidence type="ECO:0000313" key="9">
    <source>
        <dbReference type="EMBL" id="OUS48925.1"/>
    </source>
</evidence>
<reference evidence="9" key="1">
    <citation type="submission" date="2017-04" db="EMBL/GenBank/DDBJ databases">
        <title>Population genomics of picophytoplankton unveils novel chromosome hypervariability.</title>
        <authorList>
            <consortium name="DOE Joint Genome Institute"/>
            <person name="Blanc-Mathieu R."/>
            <person name="Krasovec M."/>
            <person name="Hebrard M."/>
            <person name="Yau S."/>
            <person name="Desgranges E."/>
            <person name="Martin J."/>
            <person name="Schackwitz W."/>
            <person name="Kuo A."/>
            <person name="Salin G."/>
            <person name="Donnadieu C."/>
            <person name="Desdevises Y."/>
            <person name="Sanchez-Ferandin S."/>
            <person name="Moreau H."/>
            <person name="Rivals E."/>
            <person name="Grigoriev I.V."/>
            <person name="Grimsley N."/>
            <person name="Eyre-Walker A."/>
            <person name="Piganeau G."/>
        </authorList>
    </citation>
    <scope>NUCLEOTIDE SEQUENCE [LARGE SCALE GENOMIC DNA]</scope>
    <source>
        <strain evidence="9">RCC 1115</strain>
    </source>
</reference>
<evidence type="ECO:0000256" key="6">
    <source>
        <dbReference type="PROSITE-ProRule" id="PRU00236"/>
    </source>
</evidence>
<dbReference type="eggNOG" id="KOG2682">
    <property type="taxonomic scope" value="Eukaryota"/>
</dbReference>
<dbReference type="GO" id="GO:0070403">
    <property type="term" value="F:NAD+ binding"/>
    <property type="evidence" value="ECO:0007669"/>
    <property type="project" value="InterPro"/>
</dbReference>
<feature type="compositionally biased region" description="Basic and acidic residues" evidence="7">
    <location>
        <begin position="16"/>
        <end position="27"/>
    </location>
</feature>
<dbReference type="Proteomes" id="UP000195557">
    <property type="component" value="Unassembled WGS sequence"/>
</dbReference>
<dbReference type="InterPro" id="IPR050134">
    <property type="entry name" value="NAD-dep_sirtuin_deacylases"/>
</dbReference>
<evidence type="ECO:0000256" key="1">
    <source>
        <dbReference type="ARBA" id="ARBA00001947"/>
    </source>
</evidence>
<dbReference type="InterPro" id="IPR003000">
    <property type="entry name" value="Sirtuin"/>
</dbReference>
<dbReference type="EMBL" id="KZ155772">
    <property type="protein sequence ID" value="OUS48925.1"/>
    <property type="molecule type" value="Genomic_DNA"/>
</dbReference>
<comment type="caution">
    <text evidence="6">Lacks conserved residue(s) required for the propagation of feature annotation.</text>
</comment>
<dbReference type="Gene3D" id="3.30.1600.10">
    <property type="entry name" value="SIR2/SIRT2 'Small Domain"/>
    <property type="match status" value="1"/>
</dbReference>
<evidence type="ECO:0000256" key="7">
    <source>
        <dbReference type="SAM" id="MobiDB-lite"/>
    </source>
</evidence>
<comment type="cofactor">
    <cofactor evidence="1">
        <name>Zn(2+)</name>
        <dbReference type="ChEBI" id="CHEBI:29105"/>
    </cofactor>
</comment>
<dbReference type="Pfam" id="PF02146">
    <property type="entry name" value="SIR2"/>
    <property type="match status" value="1"/>
</dbReference>
<feature type="region of interest" description="Disordered" evidence="7">
    <location>
        <begin position="1"/>
        <end position="47"/>
    </location>
</feature>
<dbReference type="GO" id="GO:0046872">
    <property type="term" value="F:metal ion binding"/>
    <property type="evidence" value="ECO:0007669"/>
    <property type="project" value="UniProtKB-KW"/>
</dbReference>
<dbReference type="InterPro" id="IPR026590">
    <property type="entry name" value="Ssirtuin_cat_dom"/>
</dbReference>
<keyword evidence="2" id="KW-0808">Transferase</keyword>
<keyword evidence="3" id="KW-0479">Metal-binding</keyword>
<sequence>MARDDAQSDVSVDGANARDAEDARSSDDDAVNDASSSSSSSSSSGYGFGRESAEMVALMERLAAQRLGTTTEALARATVDKALESFDLAGVASYVKSGRAKNVVVMTGAGISVSAGIPDFRSESGLYARLGEYDLPYPQAVFELGYFKDRPGPFYRLAKELYPGAFAPTPTHYFIKLLHDKGILRRCFTQNIDSLERATGLPKEKVVPAHGNFDGAHCLRGHEADVDEVADACRAGTPMICSKCGEYVKPDIVFFGENLPRRFFECAQEDFEVCDLLIVIGTSLVVHPFAGLIERPKEDVPRLLINMEKCGEAPDSHMSRLYRLAGLGRGTGFDFDEDTNYRDALYLGACDDGIAELSELLGWKEDLDALIKSCEIRNKLAQEAPAECLNG</sequence>
<accession>A0A1Y5IPK4</accession>
<dbReference type="PANTHER" id="PTHR11085">
    <property type="entry name" value="NAD-DEPENDENT PROTEIN DEACYLASE SIRTUIN-5, MITOCHONDRIAL-RELATED"/>
    <property type="match status" value="1"/>
</dbReference>
<dbReference type="PANTHER" id="PTHR11085:SF6">
    <property type="entry name" value="NAD-DEPENDENT PROTEIN DEACETYLASE SIRTUIN-2"/>
    <property type="match status" value="1"/>
</dbReference>
<organism evidence="9">
    <name type="scientific">Ostreococcus tauri</name>
    <name type="common">Marine green alga</name>
    <dbReference type="NCBI Taxonomy" id="70448"/>
    <lineage>
        <taxon>Eukaryota</taxon>
        <taxon>Viridiplantae</taxon>
        <taxon>Chlorophyta</taxon>
        <taxon>Mamiellophyceae</taxon>
        <taxon>Mamiellales</taxon>
        <taxon>Bathycoccaceae</taxon>
        <taxon>Ostreococcus</taxon>
    </lineage>
</organism>
<dbReference type="PROSITE" id="PS50305">
    <property type="entry name" value="SIRTUIN"/>
    <property type="match status" value="1"/>
</dbReference>
<evidence type="ECO:0000256" key="5">
    <source>
        <dbReference type="ARBA" id="ARBA00023027"/>
    </source>
</evidence>
<keyword evidence="4" id="KW-0862">Zinc</keyword>
<dbReference type="GO" id="GO:0017136">
    <property type="term" value="F:histone deacetylase activity, NAD-dependent"/>
    <property type="evidence" value="ECO:0007669"/>
    <property type="project" value="TreeGrafter"/>
</dbReference>
<dbReference type="Gene3D" id="3.40.50.1220">
    <property type="entry name" value="TPP-binding domain"/>
    <property type="match status" value="1"/>
</dbReference>
<evidence type="ECO:0000259" key="8">
    <source>
        <dbReference type="PROSITE" id="PS50305"/>
    </source>
</evidence>
<keyword evidence="5" id="KW-0520">NAD</keyword>
<name>A0A1Y5IPK4_OSTTA</name>
<evidence type="ECO:0000256" key="3">
    <source>
        <dbReference type="ARBA" id="ARBA00022723"/>
    </source>
</evidence>
<protein>
    <submittedName>
        <fullName evidence="9">NAD-dependent deacetylase SIRT2</fullName>
    </submittedName>
</protein>
<gene>
    <name evidence="9" type="ORF">BE221DRAFT_203221</name>
</gene>
<feature type="domain" description="Deacetylase sirtuin-type" evidence="8">
    <location>
        <begin position="81"/>
        <end position="364"/>
    </location>
</feature>
<evidence type="ECO:0000256" key="2">
    <source>
        <dbReference type="ARBA" id="ARBA00022679"/>
    </source>
</evidence>
<dbReference type="InterPro" id="IPR029035">
    <property type="entry name" value="DHS-like_NAD/FAD-binding_dom"/>
</dbReference>
<evidence type="ECO:0000256" key="4">
    <source>
        <dbReference type="ARBA" id="ARBA00022833"/>
    </source>
</evidence>
<dbReference type="GO" id="GO:0005634">
    <property type="term" value="C:nucleus"/>
    <property type="evidence" value="ECO:0007669"/>
    <property type="project" value="TreeGrafter"/>
</dbReference>
<dbReference type="InterPro" id="IPR026591">
    <property type="entry name" value="Sirtuin_cat_small_dom_sf"/>
</dbReference>
<proteinExistence type="predicted"/>
<dbReference type="SUPFAM" id="SSF52467">
    <property type="entry name" value="DHS-like NAD/FAD-binding domain"/>
    <property type="match status" value="1"/>
</dbReference>